<dbReference type="Proteomes" id="UP000594688">
    <property type="component" value="Chromosome"/>
</dbReference>
<organism evidence="7 8">
    <name type="scientific">Candidatus Nitronauta litoralis</name>
    <dbReference type="NCBI Taxonomy" id="2705533"/>
    <lineage>
        <taxon>Bacteria</taxon>
        <taxon>Pseudomonadati</taxon>
        <taxon>Nitrospinota/Tectimicrobiota group</taxon>
        <taxon>Nitrospinota</taxon>
        <taxon>Nitrospinia</taxon>
        <taxon>Nitrospinales</taxon>
        <taxon>Nitrospinaceae</taxon>
        <taxon>Candidatus Nitronauta</taxon>
    </lineage>
</organism>
<evidence type="ECO:0000259" key="6">
    <source>
        <dbReference type="Pfam" id="PF01258"/>
    </source>
</evidence>
<keyword evidence="1" id="KW-0479">Metal-binding</keyword>
<evidence type="ECO:0000256" key="1">
    <source>
        <dbReference type="ARBA" id="ARBA00022723"/>
    </source>
</evidence>
<dbReference type="GO" id="GO:0008270">
    <property type="term" value="F:zinc ion binding"/>
    <property type="evidence" value="ECO:0007669"/>
    <property type="project" value="UniProtKB-KW"/>
</dbReference>
<evidence type="ECO:0000313" key="7">
    <source>
        <dbReference type="EMBL" id="QPJ63509.1"/>
    </source>
</evidence>
<dbReference type="Pfam" id="PF01258">
    <property type="entry name" value="zf-dskA_traR"/>
    <property type="match status" value="1"/>
</dbReference>
<accession>A0A7T0BYX9</accession>
<keyword evidence="3" id="KW-0862">Zinc</keyword>
<evidence type="ECO:0000256" key="4">
    <source>
        <dbReference type="PROSITE-ProRule" id="PRU00510"/>
    </source>
</evidence>
<dbReference type="Gene3D" id="1.20.120.910">
    <property type="entry name" value="DksA, coiled-coil domain"/>
    <property type="match status" value="1"/>
</dbReference>
<dbReference type="PANTHER" id="PTHR33823:SF4">
    <property type="entry name" value="GENERAL STRESS PROTEIN 16O"/>
    <property type="match status" value="1"/>
</dbReference>
<sequence length="244" mass="27095">MPAKSKKKTQKKSTSSKKKTKKVAKKTAKKAVKKSVKKAVKKAAKKQVKKAVKKTVKKSPSKAKKAVKKSPAKKAVKKSKVTKAKTKKVTKKTTAKKKVTARKKSPAKPAKPAKPKKLDPAVRKIRDQLIQERNELLNMIRSNREVERNVGELTFSNEIDLASSLEGREMAFQLSSRERNELKMIEEALLKIETGDYGVCVDCPFGLGPKAIGIKRLQIMPLTTLCVECQEAVETNQPGPIQRP</sequence>
<comment type="caution">
    <text evidence="4">Lacks conserved residue(s) required for the propagation of feature annotation.</text>
</comment>
<keyword evidence="2" id="KW-0863">Zinc-finger</keyword>
<proteinExistence type="predicted"/>
<name>A0A7T0BYX9_9BACT</name>
<feature type="compositionally biased region" description="Basic residues" evidence="5">
    <location>
        <begin position="1"/>
        <end position="115"/>
    </location>
</feature>
<evidence type="ECO:0000313" key="8">
    <source>
        <dbReference type="Proteomes" id="UP000594688"/>
    </source>
</evidence>
<dbReference type="EMBL" id="CP048685">
    <property type="protein sequence ID" value="QPJ63509.1"/>
    <property type="molecule type" value="Genomic_DNA"/>
</dbReference>
<gene>
    <name evidence="7" type="ORF">G3M70_17160</name>
</gene>
<evidence type="ECO:0000256" key="3">
    <source>
        <dbReference type="ARBA" id="ARBA00022833"/>
    </source>
</evidence>
<reference evidence="7 8" key="1">
    <citation type="submission" date="2020-02" db="EMBL/GenBank/DDBJ databases">
        <title>Genomic and physiological characterization of two novel Nitrospinaceae genera.</title>
        <authorList>
            <person name="Mueller A.J."/>
            <person name="Jung M.-Y."/>
            <person name="Strachan C.R."/>
            <person name="Herbold C.W."/>
            <person name="Kirkegaard R.H."/>
            <person name="Daims H."/>
        </authorList>
    </citation>
    <scope>NUCLEOTIDE SEQUENCE [LARGE SCALE GENOMIC DNA]</scope>
    <source>
        <strain evidence="7">EB</strain>
    </source>
</reference>
<feature type="region of interest" description="Disordered" evidence="5">
    <location>
        <begin position="1"/>
        <end position="119"/>
    </location>
</feature>
<dbReference type="SUPFAM" id="SSF109635">
    <property type="entry name" value="DnaK suppressor protein DksA, alpha-hairpin domain"/>
    <property type="match status" value="1"/>
</dbReference>
<protein>
    <submittedName>
        <fullName evidence="7">TraR/DksA family transcriptional regulator</fullName>
    </submittedName>
</protein>
<dbReference type="InterPro" id="IPR037187">
    <property type="entry name" value="DnaK_N"/>
</dbReference>
<dbReference type="SUPFAM" id="SSF57716">
    <property type="entry name" value="Glucocorticoid receptor-like (DNA-binding domain)"/>
    <property type="match status" value="1"/>
</dbReference>
<dbReference type="PROSITE" id="PS51128">
    <property type="entry name" value="ZF_DKSA_2"/>
    <property type="match status" value="1"/>
</dbReference>
<feature type="domain" description="Zinc finger DksA/TraR C4-type" evidence="6">
    <location>
        <begin position="211"/>
        <end position="234"/>
    </location>
</feature>
<dbReference type="KEGG" id="nli:G3M70_17160"/>
<dbReference type="AlphaFoldDB" id="A0A7T0BYX9"/>
<dbReference type="InterPro" id="IPR000962">
    <property type="entry name" value="Znf_DskA_TraR"/>
</dbReference>
<dbReference type="PANTHER" id="PTHR33823">
    <property type="entry name" value="RNA POLYMERASE-BINDING TRANSCRIPTION FACTOR DKSA-RELATED"/>
    <property type="match status" value="1"/>
</dbReference>
<evidence type="ECO:0000256" key="2">
    <source>
        <dbReference type="ARBA" id="ARBA00022771"/>
    </source>
</evidence>
<evidence type="ECO:0000256" key="5">
    <source>
        <dbReference type="SAM" id="MobiDB-lite"/>
    </source>
</evidence>